<organism evidence="21 22">
    <name type="scientific">Rhodotorula toruloides</name>
    <name type="common">Yeast</name>
    <name type="synonym">Rhodosporidium toruloides</name>
    <dbReference type="NCBI Taxonomy" id="5286"/>
    <lineage>
        <taxon>Eukaryota</taxon>
        <taxon>Fungi</taxon>
        <taxon>Dikarya</taxon>
        <taxon>Basidiomycota</taxon>
        <taxon>Pucciniomycotina</taxon>
        <taxon>Microbotryomycetes</taxon>
        <taxon>Sporidiobolales</taxon>
        <taxon>Sporidiobolaceae</taxon>
        <taxon>Rhodotorula</taxon>
    </lineage>
</organism>
<dbReference type="FunFam" id="1.10.287.2900:FF:000002">
    <property type="entry name" value="Mitochondrial intermembrane space import and assembly protein"/>
    <property type="match status" value="1"/>
</dbReference>
<dbReference type="GO" id="GO:0015035">
    <property type="term" value="F:protein-disulfide reductase activity"/>
    <property type="evidence" value="ECO:0007669"/>
    <property type="project" value="InterPro"/>
</dbReference>
<evidence type="ECO:0000256" key="15">
    <source>
        <dbReference type="ARBA" id="ARBA00023136"/>
    </source>
</evidence>
<evidence type="ECO:0000256" key="19">
    <source>
        <dbReference type="SAM" id="Phobius"/>
    </source>
</evidence>
<evidence type="ECO:0000256" key="7">
    <source>
        <dbReference type="ARBA" id="ARBA00022792"/>
    </source>
</evidence>
<keyword evidence="10" id="KW-0735">Signal-anchor</keyword>
<reference evidence="21 22" key="1">
    <citation type="journal article" date="2018" name="Elife">
        <title>Functional genomics of lipid metabolism in the oleaginous yeast Rhodosporidium toruloides.</title>
        <authorList>
            <person name="Coradetti S.T."/>
            <person name="Pinel D."/>
            <person name="Geiselman G."/>
            <person name="Ito M."/>
            <person name="Mondo S."/>
            <person name="Reilly M.C."/>
            <person name="Cheng Y.F."/>
            <person name="Bauer S."/>
            <person name="Grigoriev I."/>
            <person name="Gladden J.M."/>
            <person name="Simmons B.A."/>
            <person name="Brem R."/>
            <person name="Arkin A.P."/>
            <person name="Skerker J.M."/>
        </authorList>
    </citation>
    <scope>NUCLEOTIDE SEQUENCE [LARGE SCALE GENOMIC DNA]</scope>
    <source>
        <strain evidence="21 22">NBRC 0880</strain>
    </source>
</reference>
<keyword evidence="5" id="KW-0813">Transport</keyword>
<dbReference type="AlphaFoldDB" id="A0A2T0ACH2"/>
<keyword evidence="13" id="KW-0811">Translocation</keyword>
<keyword evidence="15 19" id="KW-0472">Membrane</keyword>
<dbReference type="OrthoDB" id="7481291at2759"/>
<dbReference type="PANTHER" id="PTHR21622:SF0">
    <property type="entry name" value="COILED-COIL-HELIX-COILED-COIL-HELIX DOMAIN CONTAINING 4"/>
    <property type="match status" value="1"/>
</dbReference>
<keyword evidence="9" id="KW-0809">Transit peptide</keyword>
<protein>
    <recommendedName>
        <fullName evidence="4">Mitochondrial intermembrane space import and assembly protein 40</fullName>
    </recommendedName>
    <alternativeName>
        <fullName evidence="18">Mitochondrial import inner membrane translocase TIM40</fullName>
    </alternativeName>
</protein>
<name>A0A2T0ACH2_RHOTO</name>
<evidence type="ECO:0000256" key="6">
    <source>
        <dbReference type="ARBA" id="ARBA00022692"/>
    </source>
</evidence>
<dbReference type="GO" id="GO:0005758">
    <property type="term" value="C:mitochondrial intermembrane space"/>
    <property type="evidence" value="ECO:0007669"/>
    <property type="project" value="TreeGrafter"/>
</dbReference>
<evidence type="ECO:0000256" key="9">
    <source>
        <dbReference type="ARBA" id="ARBA00022946"/>
    </source>
</evidence>
<accession>A0A2T0ACH2</accession>
<feature type="transmembrane region" description="Helical" evidence="19">
    <location>
        <begin position="45"/>
        <end position="65"/>
    </location>
</feature>
<keyword evidence="6 19" id="KW-0812">Transmembrane</keyword>
<evidence type="ECO:0000256" key="1">
    <source>
        <dbReference type="ARBA" id="ARBA00001947"/>
    </source>
</evidence>
<proteinExistence type="predicted"/>
<evidence type="ECO:0000256" key="4">
    <source>
        <dbReference type="ARBA" id="ARBA00013714"/>
    </source>
</evidence>
<keyword evidence="17" id="KW-0676">Redox-active center</keyword>
<evidence type="ECO:0000256" key="5">
    <source>
        <dbReference type="ARBA" id="ARBA00022448"/>
    </source>
</evidence>
<evidence type="ECO:0000259" key="20">
    <source>
        <dbReference type="Pfam" id="PF06747"/>
    </source>
</evidence>
<evidence type="ECO:0000313" key="21">
    <source>
        <dbReference type="EMBL" id="PRQ75691.1"/>
    </source>
</evidence>
<evidence type="ECO:0000256" key="13">
    <source>
        <dbReference type="ARBA" id="ARBA00023010"/>
    </source>
</evidence>
<dbReference type="InterPro" id="IPR039289">
    <property type="entry name" value="CHCHD4"/>
</dbReference>
<comment type="cofactor">
    <cofactor evidence="2">
        <name>Cu(2+)</name>
        <dbReference type="ChEBI" id="CHEBI:29036"/>
    </cofactor>
</comment>
<evidence type="ECO:0000256" key="8">
    <source>
        <dbReference type="ARBA" id="ARBA00022927"/>
    </source>
</evidence>
<sequence length="278" mass="30220">MFRASLRAVPRSLPVRSYQQQLRTATTSTAQRRFAVYQSQTTNSFVYASVGLAALLGWTAAILTVGGRGSKHGKKDAHAAKKGERFHLFEGRGGFGGWEWDAQALLEPLWDRMYSLVDLSQSGLSLDADVPVAEAAAPQPDAEAAAAAPSVEEGQAASQAAAFNPETGEINWDCPCLGGMADGPCGEEFKAAFSCFVYSEAEPKGIDCVEKFRHMQECFRKHPDIYGDEDDDLHEEEEDFDLVSRAEAALALPDQHFLEEAAKEAPTRKEVEAASSLE</sequence>
<evidence type="ECO:0000256" key="11">
    <source>
        <dbReference type="ARBA" id="ARBA00022989"/>
    </source>
</evidence>
<evidence type="ECO:0000256" key="17">
    <source>
        <dbReference type="ARBA" id="ARBA00023284"/>
    </source>
</evidence>
<feature type="domain" description="CHCH" evidence="20">
    <location>
        <begin position="185"/>
        <end position="221"/>
    </location>
</feature>
<dbReference type="GO" id="GO:0045041">
    <property type="term" value="P:protein import into mitochondrial intermembrane space"/>
    <property type="evidence" value="ECO:0007669"/>
    <property type="project" value="InterPro"/>
</dbReference>
<dbReference type="GO" id="GO:0005743">
    <property type="term" value="C:mitochondrial inner membrane"/>
    <property type="evidence" value="ECO:0007669"/>
    <property type="project" value="UniProtKB-SubCell"/>
</dbReference>
<keyword evidence="7" id="KW-0999">Mitochondrion inner membrane</keyword>
<dbReference type="EMBL" id="LCTV02000004">
    <property type="protein sequence ID" value="PRQ75691.1"/>
    <property type="molecule type" value="Genomic_DNA"/>
</dbReference>
<keyword evidence="8" id="KW-0653">Protein transport</keyword>
<dbReference type="Proteomes" id="UP000239560">
    <property type="component" value="Unassembled WGS sequence"/>
</dbReference>
<keyword evidence="12" id="KW-0560">Oxidoreductase</keyword>
<comment type="caution">
    <text evidence="21">The sequence shown here is derived from an EMBL/GenBank/DDBJ whole genome shotgun (WGS) entry which is preliminary data.</text>
</comment>
<evidence type="ECO:0000256" key="12">
    <source>
        <dbReference type="ARBA" id="ARBA00023002"/>
    </source>
</evidence>
<evidence type="ECO:0000256" key="10">
    <source>
        <dbReference type="ARBA" id="ARBA00022968"/>
    </source>
</evidence>
<keyword evidence="14" id="KW-0496">Mitochondrion</keyword>
<evidence type="ECO:0000256" key="2">
    <source>
        <dbReference type="ARBA" id="ARBA00001973"/>
    </source>
</evidence>
<comment type="subcellular location">
    <subcellularLocation>
        <location evidence="3">Mitochondrion inner membrane</location>
        <topology evidence="3">Single-pass type II membrane protein</topology>
        <orientation evidence="3">Intermembrane side</orientation>
    </subcellularLocation>
</comment>
<evidence type="ECO:0000256" key="18">
    <source>
        <dbReference type="ARBA" id="ARBA00033150"/>
    </source>
</evidence>
<comment type="cofactor">
    <cofactor evidence="1">
        <name>Zn(2+)</name>
        <dbReference type="ChEBI" id="CHEBI:29105"/>
    </cofactor>
</comment>
<keyword evidence="11 19" id="KW-1133">Transmembrane helix</keyword>
<dbReference type="InterPro" id="IPR010625">
    <property type="entry name" value="CHCH"/>
</dbReference>
<gene>
    <name evidence="21" type="ORF">AAT19DRAFT_13748</name>
</gene>
<evidence type="ECO:0000256" key="14">
    <source>
        <dbReference type="ARBA" id="ARBA00023128"/>
    </source>
</evidence>
<keyword evidence="16" id="KW-1015">Disulfide bond</keyword>
<dbReference type="PANTHER" id="PTHR21622">
    <property type="entry name" value="COILED-COIL-HELIX-COILED-COIL-HELIX DOMAIN CONTAINING 4"/>
    <property type="match status" value="1"/>
</dbReference>
<dbReference type="Gene3D" id="1.10.287.2900">
    <property type="match status" value="1"/>
</dbReference>
<evidence type="ECO:0000256" key="3">
    <source>
        <dbReference type="ARBA" id="ARBA00004164"/>
    </source>
</evidence>
<dbReference type="Pfam" id="PF06747">
    <property type="entry name" value="CHCH"/>
    <property type="match status" value="1"/>
</dbReference>
<dbReference type="PROSITE" id="PS51808">
    <property type="entry name" value="CHCH"/>
    <property type="match status" value="1"/>
</dbReference>
<evidence type="ECO:0000313" key="22">
    <source>
        <dbReference type="Proteomes" id="UP000239560"/>
    </source>
</evidence>
<evidence type="ECO:0000256" key="16">
    <source>
        <dbReference type="ARBA" id="ARBA00023157"/>
    </source>
</evidence>